<evidence type="ECO:0000313" key="3">
    <source>
        <dbReference type="Proteomes" id="UP000809789"/>
    </source>
</evidence>
<reference evidence="2" key="1">
    <citation type="submission" date="2021-07" db="EMBL/GenBank/DDBJ databases">
        <title>Elsinoe batatas strain:CRI-CJ2 Genome sequencing and assembly.</title>
        <authorList>
            <person name="Huang L."/>
        </authorList>
    </citation>
    <scope>NUCLEOTIDE SEQUENCE</scope>
    <source>
        <strain evidence="2">CRI-CJ2</strain>
    </source>
</reference>
<protein>
    <submittedName>
        <fullName evidence="2">Uncharacterized protein</fullName>
    </submittedName>
</protein>
<keyword evidence="3" id="KW-1185">Reference proteome</keyword>
<accession>A0A8K0LB95</accession>
<proteinExistence type="predicted"/>
<dbReference type="OrthoDB" id="3945686at2759"/>
<feature type="region of interest" description="Disordered" evidence="1">
    <location>
        <begin position="1"/>
        <end position="132"/>
    </location>
</feature>
<dbReference type="Proteomes" id="UP000809789">
    <property type="component" value="Unassembled WGS sequence"/>
</dbReference>
<feature type="compositionally biased region" description="Low complexity" evidence="1">
    <location>
        <begin position="54"/>
        <end position="65"/>
    </location>
</feature>
<feature type="compositionally biased region" description="Polar residues" evidence="1">
    <location>
        <begin position="1"/>
        <end position="18"/>
    </location>
</feature>
<evidence type="ECO:0000256" key="1">
    <source>
        <dbReference type="SAM" id="MobiDB-lite"/>
    </source>
</evidence>
<name>A0A8K0LB95_9PEZI</name>
<organism evidence="2 3">
    <name type="scientific">Elsinoe batatas</name>
    <dbReference type="NCBI Taxonomy" id="2601811"/>
    <lineage>
        <taxon>Eukaryota</taxon>
        <taxon>Fungi</taxon>
        <taxon>Dikarya</taxon>
        <taxon>Ascomycota</taxon>
        <taxon>Pezizomycotina</taxon>
        <taxon>Dothideomycetes</taxon>
        <taxon>Dothideomycetidae</taxon>
        <taxon>Myriangiales</taxon>
        <taxon>Elsinoaceae</taxon>
        <taxon>Elsinoe</taxon>
    </lineage>
</organism>
<dbReference type="EMBL" id="JAESVG020000001">
    <property type="protein sequence ID" value="KAG8631458.1"/>
    <property type="molecule type" value="Genomic_DNA"/>
</dbReference>
<sequence length="365" mass="41462">MASYSKMTTNNSHGSSSDNWRDPRPALPLASSRCEKLRKMDGPWRTLPQPKSAPSTPSDPQRSTPSSPPDPPVSSTLTSPASPPVTSVECPVSPKSVSGEPTDRPTPSAPSLARPRSHPSLRNSGGPRVPLTSAPAIGQFVWLPQTVHPDSVFHQHKANYFYGKPGKPENHPLVVIEAWDDIIVTAQCTSFSNTEDYLRKDKSAQWARMYHPVGHSTHRWGGQQRLELSQGDLKRLTYVNVSSPLVVEWKHCETVDGSIEQPRLDIESWRKAHNTLITSAPDPRRQYKAGGCMQWVKERCEERMQPLSEKGETYQLLYNDCRRCRKHRSPRFSWMPEDEDLKCICDFHDDTMWEKYWEERAQRGR</sequence>
<comment type="caution">
    <text evidence="2">The sequence shown here is derived from an EMBL/GenBank/DDBJ whole genome shotgun (WGS) entry which is preliminary data.</text>
</comment>
<gene>
    <name evidence="2" type="ORF">KVT40_000598</name>
</gene>
<dbReference type="AlphaFoldDB" id="A0A8K0LB95"/>
<evidence type="ECO:0000313" key="2">
    <source>
        <dbReference type="EMBL" id="KAG8631458.1"/>
    </source>
</evidence>
<feature type="compositionally biased region" description="Basic and acidic residues" evidence="1">
    <location>
        <begin position="33"/>
        <end position="42"/>
    </location>
</feature>